<evidence type="ECO:0000259" key="1">
    <source>
        <dbReference type="PROSITE" id="PS51725"/>
    </source>
</evidence>
<evidence type="ECO:0000313" key="3">
    <source>
        <dbReference type="Proteomes" id="UP000582837"/>
    </source>
</evidence>
<reference evidence="2 3" key="1">
    <citation type="submission" date="2020-08" db="EMBL/GenBank/DDBJ databases">
        <title>Genomic Encyclopedia of Type Strains, Phase IV (KMG-IV): sequencing the most valuable type-strain genomes for metagenomic binning, comparative biology and taxonomic classification.</title>
        <authorList>
            <person name="Goeker M."/>
        </authorList>
    </citation>
    <scope>NUCLEOTIDE SEQUENCE [LARGE SCALE GENOMIC DNA]</scope>
    <source>
        <strain evidence="2 3">DSM 29007</strain>
    </source>
</reference>
<dbReference type="RefSeq" id="WP_170033268.1">
    <property type="nucleotide sequence ID" value="NZ_JABDTL010000001.1"/>
</dbReference>
<protein>
    <submittedName>
        <fullName evidence="2">Heme-degrading monooxygenase HmoA</fullName>
    </submittedName>
</protein>
<gene>
    <name evidence="2" type="ORF">HNQ61_002507</name>
</gene>
<evidence type="ECO:0000313" key="2">
    <source>
        <dbReference type="EMBL" id="MBB6070885.1"/>
    </source>
</evidence>
<name>A0A841GYL9_9BACT</name>
<keyword evidence="3" id="KW-1185">Reference proteome</keyword>
<dbReference type="SUPFAM" id="SSF54909">
    <property type="entry name" value="Dimeric alpha+beta barrel"/>
    <property type="match status" value="1"/>
</dbReference>
<keyword evidence="2" id="KW-0503">Monooxygenase</keyword>
<accession>A0A841GYL9</accession>
<dbReference type="Proteomes" id="UP000582837">
    <property type="component" value="Unassembled WGS sequence"/>
</dbReference>
<dbReference type="Pfam" id="PF03992">
    <property type="entry name" value="ABM"/>
    <property type="match status" value="1"/>
</dbReference>
<dbReference type="EMBL" id="JACHIA010000006">
    <property type="protein sequence ID" value="MBB6070885.1"/>
    <property type="molecule type" value="Genomic_DNA"/>
</dbReference>
<comment type="caution">
    <text evidence="2">The sequence shown here is derived from an EMBL/GenBank/DDBJ whole genome shotgun (WGS) entry which is preliminary data.</text>
</comment>
<dbReference type="GO" id="GO:0004497">
    <property type="term" value="F:monooxygenase activity"/>
    <property type="evidence" value="ECO:0007669"/>
    <property type="project" value="UniProtKB-KW"/>
</dbReference>
<feature type="domain" description="ABM" evidence="1">
    <location>
        <begin position="2"/>
        <end position="92"/>
    </location>
</feature>
<sequence length="105" mass="11869">MIVEYIRYTIPAERRDAFEAGYGQAQQALAASSHCLGHELARCVEEPASYILRIEWDSAEGHMQGFRKSPEFGTFFAAVRPFFNDIAEMRHYEVTAVRGGSHASR</sequence>
<proteinExistence type="predicted"/>
<dbReference type="Gene3D" id="3.30.70.100">
    <property type="match status" value="1"/>
</dbReference>
<keyword evidence="2" id="KW-0560">Oxidoreductase</keyword>
<dbReference type="InterPro" id="IPR007138">
    <property type="entry name" value="ABM_dom"/>
</dbReference>
<dbReference type="InterPro" id="IPR011008">
    <property type="entry name" value="Dimeric_a/b-barrel"/>
</dbReference>
<dbReference type="PROSITE" id="PS51725">
    <property type="entry name" value="ABM"/>
    <property type="match status" value="1"/>
</dbReference>
<dbReference type="AlphaFoldDB" id="A0A841GYL9"/>
<organism evidence="2 3">
    <name type="scientific">Longimicrobium terrae</name>
    <dbReference type="NCBI Taxonomy" id="1639882"/>
    <lineage>
        <taxon>Bacteria</taxon>
        <taxon>Pseudomonadati</taxon>
        <taxon>Gemmatimonadota</taxon>
        <taxon>Longimicrobiia</taxon>
        <taxon>Longimicrobiales</taxon>
        <taxon>Longimicrobiaceae</taxon>
        <taxon>Longimicrobium</taxon>
    </lineage>
</organism>